<gene>
    <name evidence="2" type="ORF">FHS50_001348</name>
</gene>
<protein>
    <recommendedName>
        <fullName evidence="1">DUF6265 domain-containing protein</fullName>
    </recommendedName>
</protein>
<dbReference type="EMBL" id="JACICF010000001">
    <property type="protein sequence ID" value="MBB3764325.1"/>
    <property type="molecule type" value="Genomic_DNA"/>
</dbReference>
<reference evidence="2 3" key="1">
    <citation type="submission" date="2020-08" db="EMBL/GenBank/DDBJ databases">
        <title>Genomic Encyclopedia of Type Strains, Phase IV (KMG-IV): sequencing the most valuable type-strain genomes for metagenomic binning, comparative biology and taxonomic classification.</title>
        <authorList>
            <person name="Goeker M."/>
        </authorList>
    </citation>
    <scope>NUCLEOTIDE SEQUENCE [LARGE SCALE GENOMIC DNA]</scope>
    <source>
        <strain evidence="2 3">DSM 24194</strain>
    </source>
</reference>
<dbReference type="Pfam" id="PF19780">
    <property type="entry name" value="DUF6265"/>
    <property type="match status" value="1"/>
</dbReference>
<evidence type="ECO:0000313" key="3">
    <source>
        <dbReference type="Proteomes" id="UP000578569"/>
    </source>
</evidence>
<dbReference type="AlphaFoldDB" id="A0A839Z414"/>
<name>A0A839Z414_9SPHN</name>
<comment type="caution">
    <text evidence="2">The sequence shown here is derived from an EMBL/GenBank/DDBJ whole genome shotgun (WGS) entry which is preliminary data.</text>
</comment>
<dbReference type="Proteomes" id="UP000578569">
    <property type="component" value="Unassembled WGS sequence"/>
</dbReference>
<dbReference type="InterPro" id="IPR046232">
    <property type="entry name" value="DUF6265"/>
</dbReference>
<proteinExistence type="predicted"/>
<evidence type="ECO:0000313" key="2">
    <source>
        <dbReference type="EMBL" id="MBB3764325.1"/>
    </source>
</evidence>
<organism evidence="2 3">
    <name type="scientific">Sphingomicrobium lutaoense</name>
    <dbReference type="NCBI Taxonomy" id="515949"/>
    <lineage>
        <taxon>Bacteria</taxon>
        <taxon>Pseudomonadati</taxon>
        <taxon>Pseudomonadota</taxon>
        <taxon>Alphaproteobacteria</taxon>
        <taxon>Sphingomonadales</taxon>
        <taxon>Sphingomonadaceae</taxon>
        <taxon>Sphingomicrobium</taxon>
    </lineage>
</organism>
<evidence type="ECO:0000259" key="1">
    <source>
        <dbReference type="Pfam" id="PF19780"/>
    </source>
</evidence>
<accession>A0A839Z414</accession>
<keyword evidence="3" id="KW-1185">Reference proteome</keyword>
<feature type="domain" description="DUF6265" evidence="1">
    <location>
        <begin position="34"/>
        <end position="140"/>
    </location>
</feature>
<dbReference type="RefSeq" id="WP_183933594.1">
    <property type="nucleotide sequence ID" value="NZ_JACICF010000001.1"/>
</dbReference>
<sequence>MLAPILALFLFAAHPGHDGGLEEVPTQTALEHAAWMEGRWVGTGMGGDVEEVWSPAQGGQMVGHLTYARDGKVIFYELMLLRPSEGALEMLVKHFDGDFTAWEEKDEWIRFAPETTDPGVLLFKGLTIFHDAGRMDATVRMKQADGSVKDVLFQLERAE</sequence>